<organism evidence="5 6">
    <name type="scientific">Paenibacillus alginolyticus</name>
    <dbReference type="NCBI Taxonomy" id="59839"/>
    <lineage>
        <taxon>Bacteria</taxon>
        <taxon>Bacillati</taxon>
        <taxon>Bacillota</taxon>
        <taxon>Bacilli</taxon>
        <taxon>Bacillales</taxon>
        <taxon>Paenibacillaceae</taxon>
        <taxon>Paenibacillus</taxon>
    </lineage>
</organism>
<dbReference type="Pfam" id="PF01078">
    <property type="entry name" value="Mg_chelatase"/>
    <property type="match status" value="1"/>
</dbReference>
<dbReference type="InterPro" id="IPR000523">
    <property type="entry name" value="Mg_chelatse_chII-like_cat_dom"/>
</dbReference>
<evidence type="ECO:0000256" key="1">
    <source>
        <dbReference type="ARBA" id="ARBA00006354"/>
    </source>
</evidence>
<dbReference type="PANTHER" id="PTHR32039:SF7">
    <property type="entry name" value="COMPETENCE PROTEIN COMM"/>
    <property type="match status" value="1"/>
</dbReference>
<dbReference type="NCBIfam" id="TIGR00368">
    <property type="entry name" value="YifB family Mg chelatase-like AAA ATPase"/>
    <property type="match status" value="1"/>
</dbReference>
<proteinExistence type="inferred from homology"/>
<dbReference type="PRINTS" id="PR01657">
    <property type="entry name" value="MCMFAMILY"/>
</dbReference>
<gene>
    <name evidence="5" type="ORF">M5X19_16105</name>
</gene>
<dbReference type="InterPro" id="IPR003593">
    <property type="entry name" value="AAA+_ATPase"/>
</dbReference>
<dbReference type="InterPro" id="IPR045006">
    <property type="entry name" value="CHLI-like"/>
</dbReference>
<keyword evidence="2" id="KW-0547">Nucleotide-binding</keyword>
<dbReference type="RefSeq" id="WP_268616124.1">
    <property type="nucleotide sequence ID" value="NZ_JAMDMX010000047.1"/>
</dbReference>
<evidence type="ECO:0000256" key="2">
    <source>
        <dbReference type="ARBA" id="ARBA00022741"/>
    </source>
</evidence>
<evidence type="ECO:0000313" key="6">
    <source>
        <dbReference type="Proteomes" id="UP001527099"/>
    </source>
</evidence>
<dbReference type="SMART" id="SM00382">
    <property type="entry name" value="AAA"/>
    <property type="match status" value="1"/>
</dbReference>
<comment type="caution">
    <text evidence="5">The sequence shown here is derived from an EMBL/GenBank/DDBJ whole genome shotgun (WGS) entry which is preliminary data.</text>
</comment>
<reference evidence="5 6" key="1">
    <citation type="submission" date="2022-05" db="EMBL/GenBank/DDBJ databases">
        <title>Genome Sequencing of Bee-Associated Microbes.</title>
        <authorList>
            <person name="Dunlap C."/>
        </authorList>
    </citation>
    <scope>NUCLEOTIDE SEQUENCE [LARGE SCALE GENOMIC DNA]</scope>
    <source>
        <strain evidence="5 6">NRRL B-14421</strain>
    </source>
</reference>
<dbReference type="Pfam" id="PF13335">
    <property type="entry name" value="Mg_chelatase_C"/>
    <property type="match status" value="1"/>
</dbReference>
<dbReference type="InterPro" id="IPR020568">
    <property type="entry name" value="Ribosomal_Su5_D2-typ_SF"/>
</dbReference>
<dbReference type="SUPFAM" id="SSF52540">
    <property type="entry name" value="P-loop containing nucleoside triphosphate hydrolases"/>
    <property type="match status" value="1"/>
</dbReference>
<sequence length="523" mass="57651">MYGKVMSACLQGIEGQTIEVEVDISSGLPQINLVGLPDSAIRESVERVRSSIKNCGYTFPMDRITVNLAPADLRKEGSSFDLAIAVGILITTAQVPMDSLQNTLFLGELALDGSLRPIPGILSMAHAAKKLGIKRVCLPFANAPEAALIEGIEVCAISNLSDFKSWNKESHHAFIFNDINYKGGELSTFSAEEHNFVEDYADVNGQHQVKRAMMIAAAGMHNILLIGPPGTGKTMLVKRMPSILPPMTDKEALEVTKIYSASGKLIDRSSLMRTRSFRAPHHTISPAGLVGGGTIPKPGEVSLSHRGILFLDELPEFTRMALEVLRQPLEDRHVTIARARAVYTFPSHFILAAAMNPCPCGFYGAQTEANACICSPAKIVHYRSKISGPLLDRIDLHVEVPKPSYTQLKERTDHFSSKEMLLQVMRAHERQQQRYVGTGIQYNNELSGKLMRQICHLTPEGDQLLSASFEALGLSARAHDRILRLALTIADLEESDSIQPQHLAEAIQYRNLDKKQRIEEIEI</sequence>
<accession>A0ABT4GE01</accession>
<evidence type="ECO:0000259" key="4">
    <source>
        <dbReference type="SMART" id="SM00382"/>
    </source>
</evidence>
<dbReference type="Proteomes" id="UP001527099">
    <property type="component" value="Unassembled WGS sequence"/>
</dbReference>
<name>A0ABT4GE01_9BACL</name>
<dbReference type="Gene3D" id="3.40.50.300">
    <property type="entry name" value="P-loop containing nucleotide triphosphate hydrolases"/>
    <property type="match status" value="1"/>
</dbReference>
<protein>
    <submittedName>
        <fullName evidence="5">YifB family Mg chelatase-like AAA ATPase</fullName>
    </submittedName>
</protein>
<comment type="similarity">
    <text evidence="1">Belongs to the Mg-chelatase subunits D/I family. ComM subfamily.</text>
</comment>
<dbReference type="InterPro" id="IPR014721">
    <property type="entry name" value="Ribsml_uS5_D2-typ_fold_subgr"/>
</dbReference>
<dbReference type="Gene3D" id="3.30.230.10">
    <property type="match status" value="1"/>
</dbReference>
<dbReference type="Pfam" id="PF13541">
    <property type="entry name" value="ChlI"/>
    <property type="match status" value="1"/>
</dbReference>
<dbReference type="InterPro" id="IPR027417">
    <property type="entry name" value="P-loop_NTPase"/>
</dbReference>
<dbReference type="EMBL" id="JAMDMX010000047">
    <property type="protein sequence ID" value="MCY9694417.1"/>
    <property type="molecule type" value="Genomic_DNA"/>
</dbReference>
<feature type="domain" description="AAA+ ATPase" evidence="4">
    <location>
        <begin position="219"/>
        <end position="404"/>
    </location>
</feature>
<dbReference type="InterPro" id="IPR001208">
    <property type="entry name" value="MCM_dom"/>
</dbReference>
<dbReference type="InterPro" id="IPR025158">
    <property type="entry name" value="Mg_chelat-rel_C"/>
</dbReference>
<keyword evidence="6" id="KW-1185">Reference proteome</keyword>
<keyword evidence="3" id="KW-0067">ATP-binding</keyword>
<dbReference type="SUPFAM" id="SSF54211">
    <property type="entry name" value="Ribosomal protein S5 domain 2-like"/>
    <property type="match status" value="1"/>
</dbReference>
<dbReference type="PANTHER" id="PTHR32039">
    <property type="entry name" value="MAGNESIUM-CHELATASE SUBUNIT CHLI"/>
    <property type="match status" value="1"/>
</dbReference>
<dbReference type="InterPro" id="IPR004482">
    <property type="entry name" value="Mg_chelat-rel"/>
</dbReference>
<evidence type="ECO:0000313" key="5">
    <source>
        <dbReference type="EMBL" id="MCY9694417.1"/>
    </source>
</evidence>
<evidence type="ECO:0000256" key="3">
    <source>
        <dbReference type="ARBA" id="ARBA00022840"/>
    </source>
</evidence>